<feature type="transmembrane region" description="Helical" evidence="3">
    <location>
        <begin position="95"/>
        <end position="112"/>
    </location>
</feature>
<dbReference type="eggNOG" id="COG1138">
    <property type="taxonomic scope" value="Bacteria"/>
</dbReference>
<dbReference type="HOGENOM" id="CLU_015041_3_0_7"/>
<comment type="similarity">
    <text evidence="1">Belongs to the CcmF/CycK/Ccl1/NrfE/CcsA family.</text>
</comment>
<evidence type="ECO:0000256" key="3">
    <source>
        <dbReference type="SAM" id="Phobius"/>
    </source>
</evidence>
<sequence length="641" mass="69884">MHLTGYFILSACLLLSLTLGGLSMAQAWQGRRNALHLLEKGQILVTGLMTAASLILLYGLVIFDFSNAYIASYTDRLLPVFYRLTAFWAGQAGSLLFWALCVSLSGVYFMCTQGYRVMSDGTKTYFWLFFMIIQAFFALLLTTWSNPFITVNPAPADGNGLNPLLQNPGMIFHPPLLFLGYGGFAVPGCLALAQALNRNSGNEVSWIEAGRNMTLLAWATLTAGIILGCWWSYMELGWGGYWAWDPVENASLIPWLVASGYLHTSIVEQRRNKLHRTNIFLMALTTISAFFATYLVRSGVVDSLHAFGDGGVGAPLLVFIIAFTAISVIIPMLHKVEGARPLSGIASREGFLVIVAWVLMALSIIILLGTMWPVFSKFWSANPMGLEPAFYNRVCLPLFVMLSLLLVICPWLGWKEGLRSTKAAALAGGIFLALLAGFFVTGIRIPAALLGAASAVGAIAGIGILFATQPHLRRNRSSIAAYGVHIGLLLMVLGVAFSGPYKVEKEIEIAKGETVTLGDYAMTYKALYEGEGPGMIFIEAELEVAKNGKKIGTLHPQRRIYSKFSRNQYAEAATIPTLGDEPYATLLGISQDNKAVLRVSINPLVNWLWIGGTLASLFPFLGMRAVRSRRNNAAMVQEDAA</sequence>
<feature type="transmembrane region" description="Helical" evidence="3">
    <location>
        <begin position="279"/>
        <end position="300"/>
    </location>
</feature>
<keyword evidence="7" id="KW-1185">Reference proteome</keyword>
<accession>Q311X0</accession>
<dbReference type="GO" id="GO:0016020">
    <property type="term" value="C:membrane"/>
    <property type="evidence" value="ECO:0007669"/>
    <property type="project" value="InterPro"/>
</dbReference>
<dbReference type="PANTHER" id="PTHR43653">
    <property type="entry name" value="CYTOCHROME C ASSEMBLY PROTEIN-RELATED"/>
    <property type="match status" value="1"/>
</dbReference>
<feature type="domain" description="Cytochrome c-type biogenesis protein CcmF C-terminal" evidence="5">
    <location>
        <begin position="344"/>
        <end position="616"/>
    </location>
</feature>
<dbReference type="InterPro" id="IPR002541">
    <property type="entry name" value="Cyt_c_assembly"/>
</dbReference>
<keyword evidence="3" id="KW-1133">Transmembrane helix</keyword>
<dbReference type="GO" id="GO:0020037">
    <property type="term" value="F:heme binding"/>
    <property type="evidence" value="ECO:0007669"/>
    <property type="project" value="InterPro"/>
</dbReference>
<evidence type="ECO:0000256" key="1">
    <source>
        <dbReference type="ARBA" id="ARBA00009186"/>
    </source>
</evidence>
<feature type="transmembrane region" description="Helical" evidence="3">
    <location>
        <begin position="214"/>
        <end position="233"/>
    </location>
</feature>
<evidence type="ECO:0000313" key="7">
    <source>
        <dbReference type="Proteomes" id="UP000002710"/>
    </source>
</evidence>
<feature type="transmembrane region" description="Helical" evidence="3">
    <location>
        <begin position="424"/>
        <end position="443"/>
    </location>
</feature>
<feature type="transmembrane region" description="Helical" evidence="3">
    <location>
        <begin position="171"/>
        <end position="193"/>
    </location>
</feature>
<dbReference type="EMBL" id="CP000112">
    <property type="protein sequence ID" value="ABB38276.1"/>
    <property type="molecule type" value="Genomic_DNA"/>
</dbReference>
<feature type="transmembrane region" description="Helical" evidence="3">
    <location>
        <begin position="249"/>
        <end position="267"/>
    </location>
</feature>
<keyword evidence="3" id="KW-0812">Transmembrane</keyword>
<dbReference type="Pfam" id="PF16327">
    <property type="entry name" value="CcmF_C"/>
    <property type="match status" value="1"/>
</dbReference>
<dbReference type="STRING" id="207559.Dde_1477"/>
<dbReference type="KEGG" id="dde:Dde_1477"/>
<feature type="transmembrane region" description="Helical" evidence="3">
    <location>
        <begin position="43"/>
        <end position="63"/>
    </location>
</feature>
<dbReference type="PANTHER" id="PTHR43653:SF1">
    <property type="entry name" value="CYTOCHROME C-TYPE BIOGENESIS PROTEIN CCMF"/>
    <property type="match status" value="1"/>
</dbReference>
<keyword evidence="3" id="KW-0472">Membrane</keyword>
<protein>
    <submittedName>
        <fullName evidence="6">Cytochrome c assembly protein</fullName>
    </submittedName>
</protein>
<gene>
    <name evidence="6" type="ordered locus">Dde_1477</name>
</gene>
<feature type="transmembrane region" description="Helical" evidence="3">
    <location>
        <begin position="607"/>
        <end position="626"/>
    </location>
</feature>
<organism evidence="6 7">
    <name type="scientific">Oleidesulfovibrio alaskensis (strain ATCC BAA-1058 / DSM 17464 / G20)</name>
    <name type="common">Desulfovibrio alaskensis</name>
    <dbReference type="NCBI Taxonomy" id="207559"/>
    <lineage>
        <taxon>Bacteria</taxon>
        <taxon>Pseudomonadati</taxon>
        <taxon>Thermodesulfobacteriota</taxon>
        <taxon>Desulfovibrionia</taxon>
        <taxon>Desulfovibrionales</taxon>
        <taxon>Desulfovibrionaceae</taxon>
        <taxon>Oleidesulfovibrio</taxon>
    </lineage>
</organism>
<dbReference type="PRINTS" id="PR01410">
    <property type="entry name" value="CCBIOGENESIS"/>
</dbReference>
<dbReference type="GO" id="GO:0015232">
    <property type="term" value="F:heme transmembrane transporter activity"/>
    <property type="evidence" value="ECO:0007669"/>
    <property type="project" value="InterPro"/>
</dbReference>
<feature type="domain" description="Cytochrome c assembly protein" evidence="4">
    <location>
        <begin position="88"/>
        <end position="298"/>
    </location>
</feature>
<feature type="transmembrane region" description="Helical" evidence="3">
    <location>
        <begin position="312"/>
        <end position="330"/>
    </location>
</feature>
<evidence type="ECO:0000259" key="5">
    <source>
        <dbReference type="Pfam" id="PF16327"/>
    </source>
</evidence>
<evidence type="ECO:0000256" key="2">
    <source>
        <dbReference type="ARBA" id="ARBA00022748"/>
    </source>
</evidence>
<dbReference type="GO" id="GO:0017004">
    <property type="term" value="P:cytochrome complex assembly"/>
    <property type="evidence" value="ECO:0007669"/>
    <property type="project" value="UniProtKB-KW"/>
</dbReference>
<feature type="transmembrane region" description="Helical" evidence="3">
    <location>
        <begin position="479"/>
        <end position="497"/>
    </location>
</feature>
<feature type="transmembrane region" description="Helical" evidence="3">
    <location>
        <begin position="449"/>
        <end position="467"/>
    </location>
</feature>
<dbReference type="Pfam" id="PF01578">
    <property type="entry name" value="Cytochrom_C_asm"/>
    <property type="match status" value="1"/>
</dbReference>
<dbReference type="InterPro" id="IPR032523">
    <property type="entry name" value="CcmF_C"/>
</dbReference>
<feature type="transmembrane region" description="Helical" evidence="3">
    <location>
        <begin position="124"/>
        <end position="144"/>
    </location>
</feature>
<feature type="transmembrane region" description="Helical" evidence="3">
    <location>
        <begin position="351"/>
        <end position="375"/>
    </location>
</feature>
<dbReference type="Proteomes" id="UP000002710">
    <property type="component" value="Chromosome"/>
</dbReference>
<dbReference type="AlphaFoldDB" id="Q311X0"/>
<name>Q311X0_OLEA2</name>
<keyword evidence="2" id="KW-0201">Cytochrome c-type biogenesis</keyword>
<dbReference type="InterPro" id="IPR003567">
    <property type="entry name" value="Cyt_c_biogenesis"/>
</dbReference>
<feature type="transmembrane region" description="Helical" evidence="3">
    <location>
        <begin position="390"/>
        <end position="412"/>
    </location>
</feature>
<evidence type="ECO:0000259" key="4">
    <source>
        <dbReference type="Pfam" id="PF01578"/>
    </source>
</evidence>
<dbReference type="RefSeq" id="WP_011367443.1">
    <property type="nucleotide sequence ID" value="NC_007519.1"/>
</dbReference>
<reference evidence="6 7" key="1">
    <citation type="journal article" date="2011" name="J. Bacteriol.">
        <title>Complete genome sequence and updated annotation of Desulfovibrio alaskensis G20.</title>
        <authorList>
            <person name="Hauser L.J."/>
            <person name="Land M.L."/>
            <person name="Brown S.D."/>
            <person name="Larimer F."/>
            <person name="Keller K.L."/>
            <person name="Rapp-Giles B.J."/>
            <person name="Price M.N."/>
            <person name="Lin M."/>
            <person name="Bruce D.C."/>
            <person name="Detter J.C."/>
            <person name="Tapia R."/>
            <person name="Han C.S."/>
            <person name="Goodwin L.A."/>
            <person name="Cheng J.F."/>
            <person name="Pitluck S."/>
            <person name="Copeland A."/>
            <person name="Lucas S."/>
            <person name="Nolan M."/>
            <person name="Lapidus A.L."/>
            <person name="Palumbo A.V."/>
            <person name="Wall J.D."/>
        </authorList>
    </citation>
    <scope>NUCLEOTIDE SEQUENCE [LARGE SCALE GENOMIC DNA]</scope>
    <source>
        <strain evidence="7">ATCC BAA 1058 / DSM 17464 / G20</strain>
    </source>
</reference>
<evidence type="ECO:0000313" key="6">
    <source>
        <dbReference type="EMBL" id="ABB38276.1"/>
    </source>
</evidence>
<proteinExistence type="inferred from homology"/>